<evidence type="ECO:0000256" key="16">
    <source>
        <dbReference type="ARBA" id="ARBA00023251"/>
    </source>
</evidence>
<dbReference type="GO" id="GO:0071972">
    <property type="term" value="F:peptidoglycan L,D-transpeptidase activity"/>
    <property type="evidence" value="ECO:0007669"/>
    <property type="project" value="TreeGrafter"/>
</dbReference>
<dbReference type="InterPro" id="IPR050515">
    <property type="entry name" value="Beta-lactam/transpept"/>
</dbReference>
<comment type="similarity">
    <text evidence="3 19">Belongs to the class-D beta-lactamase family.</text>
</comment>
<evidence type="ECO:0000256" key="20">
    <source>
        <dbReference type="SAM" id="Phobius"/>
    </source>
</evidence>
<dbReference type="InterPro" id="IPR036138">
    <property type="entry name" value="PBP_dimer_sf"/>
</dbReference>
<dbReference type="GO" id="GO:0071555">
    <property type="term" value="P:cell wall organization"/>
    <property type="evidence" value="ECO:0007669"/>
    <property type="project" value="UniProtKB-KW"/>
</dbReference>
<sequence length="591" mass="65317">MIDKEVARLFDRRSALFLTAGAVLTSALVMRMLQMQLFNYKEYTKKSENNSFRVQINMPERGKILSESGTPISRDAQIYRIYIIPEESKNLEETINTVAKELKLKPKRVDRIFAQIKKQAGFQPVLISENSNWSELAKLQAKNIPGLHVRNGFTRVYEMGPAGAQIFGYVGAPSEPVPNAPFMTTGITGLEKRFNEELTGTPGQTVMITNAVGRVTGEDKSQFKTAVTGKDLLTTINYEAQQAMYDALMQHRAGCGVALDINTGDILAMVSTPSFDPNMFSADDGDEYIDSLRKDNMKPFMNKTIEGLYPPGSTFKIVVALAALEAGAITPNEKIFCPGHWDYGDRRYHCWEAKGHGWVNLADALKHSCDIYFYQLALRIGIDSIKDMAIKLGFTQKYMDGILSREMAGIIPDRYWKEEAIGYRWMHGDTIISGIGQGFTLTNCLQLAIMMARTASNKVVMPRLILTDEKPKFANLGLQKKNIKAVLTGLEEVTKKGGTAAGSAINVNGARMGGKTGTSQVRSISRAERESGVLTNEQLKWNMRNHGLFVGYAPTNNPKYAICAITEHSGGSGSAARTVAATMKVLLKEKK</sequence>
<dbReference type="InterPro" id="IPR001460">
    <property type="entry name" value="PCN-bd_Tpept"/>
</dbReference>
<evidence type="ECO:0000256" key="12">
    <source>
        <dbReference type="ARBA" id="ARBA00022960"/>
    </source>
</evidence>
<evidence type="ECO:0000256" key="18">
    <source>
        <dbReference type="PIRSR" id="PIRSR602137-50"/>
    </source>
</evidence>
<reference evidence="23" key="2">
    <citation type="journal article" date="2021" name="PeerJ">
        <title>Extensive microbial diversity within the chicken gut microbiome revealed by metagenomics and culture.</title>
        <authorList>
            <person name="Gilroy R."/>
            <person name="Ravi A."/>
            <person name="Getino M."/>
            <person name="Pursley I."/>
            <person name="Horton D.L."/>
            <person name="Alikhan N.F."/>
            <person name="Baker D."/>
            <person name="Gharbi K."/>
            <person name="Hall N."/>
            <person name="Watson M."/>
            <person name="Adriaenssens E.M."/>
            <person name="Foster-Nyarko E."/>
            <person name="Jarju S."/>
            <person name="Secka A."/>
            <person name="Antonio M."/>
            <person name="Oren A."/>
            <person name="Chaudhuri R.R."/>
            <person name="La Ragione R."/>
            <person name="Hildebrand F."/>
            <person name="Pallen M.J."/>
        </authorList>
    </citation>
    <scope>NUCLEOTIDE SEQUENCE</scope>
    <source>
        <strain evidence="23">CHK136-897</strain>
    </source>
</reference>
<evidence type="ECO:0000256" key="15">
    <source>
        <dbReference type="ARBA" id="ARBA00023136"/>
    </source>
</evidence>
<dbReference type="EC" id="3.5.2.6" evidence="4 19"/>
<evidence type="ECO:0000313" key="23">
    <source>
        <dbReference type="EMBL" id="HIU65591.1"/>
    </source>
</evidence>
<keyword evidence="10" id="KW-0732">Signal</keyword>
<feature type="modified residue" description="N6-carboxylysine" evidence="18">
    <location>
        <position position="316"/>
    </location>
</feature>
<evidence type="ECO:0000256" key="7">
    <source>
        <dbReference type="ARBA" id="ARBA00022645"/>
    </source>
</evidence>
<dbReference type="SUPFAM" id="SSF56601">
    <property type="entry name" value="beta-lactamase/transpeptidase-like"/>
    <property type="match status" value="1"/>
</dbReference>
<feature type="active site" description="Acyl-ester intermediate" evidence="18">
    <location>
        <position position="313"/>
    </location>
</feature>
<evidence type="ECO:0000259" key="22">
    <source>
        <dbReference type="Pfam" id="PF03717"/>
    </source>
</evidence>
<keyword evidence="9 20" id="KW-0812">Transmembrane</keyword>
<evidence type="ECO:0000256" key="10">
    <source>
        <dbReference type="ARBA" id="ARBA00022729"/>
    </source>
</evidence>
<dbReference type="InterPro" id="IPR002137">
    <property type="entry name" value="Beta-lactam_class-D_AS"/>
</dbReference>
<dbReference type="InterPro" id="IPR017790">
    <property type="entry name" value="Penicillin-binding_protein_2"/>
</dbReference>
<dbReference type="InterPro" id="IPR012338">
    <property type="entry name" value="Beta-lactam/transpept-like"/>
</dbReference>
<keyword evidence="7 23" id="KW-0121">Carboxypeptidase</keyword>
<dbReference type="Pfam" id="PF03717">
    <property type="entry name" value="PBP_dimer"/>
    <property type="match status" value="1"/>
</dbReference>
<keyword evidence="16 19" id="KW-0046">Antibiotic resistance</keyword>
<evidence type="ECO:0000256" key="11">
    <source>
        <dbReference type="ARBA" id="ARBA00022801"/>
    </source>
</evidence>
<dbReference type="PANTHER" id="PTHR30627:SF2">
    <property type="entry name" value="PEPTIDOGLYCAN D,D-TRANSPEPTIDASE MRDA"/>
    <property type="match status" value="1"/>
</dbReference>
<evidence type="ECO:0000256" key="14">
    <source>
        <dbReference type="ARBA" id="ARBA00022989"/>
    </source>
</evidence>
<organism evidence="23 24">
    <name type="scientific">Candidatus Enterousia avicola</name>
    <dbReference type="NCBI Taxonomy" id="2840787"/>
    <lineage>
        <taxon>Bacteria</taxon>
        <taxon>Pseudomonadati</taxon>
        <taxon>Pseudomonadota</taxon>
        <taxon>Alphaproteobacteria</taxon>
        <taxon>Candidatus Enterousia</taxon>
    </lineage>
</organism>
<evidence type="ECO:0000256" key="2">
    <source>
        <dbReference type="ARBA" id="ARBA00004236"/>
    </source>
</evidence>
<dbReference type="Gene3D" id="3.90.1310.10">
    <property type="entry name" value="Penicillin-binding protein 2a (Domain 2)"/>
    <property type="match status" value="1"/>
</dbReference>
<evidence type="ECO:0000313" key="24">
    <source>
        <dbReference type="Proteomes" id="UP000824142"/>
    </source>
</evidence>
<evidence type="ECO:0000256" key="8">
    <source>
        <dbReference type="ARBA" id="ARBA00022670"/>
    </source>
</evidence>
<dbReference type="EMBL" id="DVNO01000026">
    <property type="protein sequence ID" value="HIU65591.1"/>
    <property type="molecule type" value="Genomic_DNA"/>
</dbReference>
<dbReference type="GO" id="GO:0006508">
    <property type="term" value="P:proteolysis"/>
    <property type="evidence" value="ECO:0007669"/>
    <property type="project" value="UniProtKB-KW"/>
</dbReference>
<evidence type="ECO:0000256" key="17">
    <source>
        <dbReference type="ARBA" id="ARBA00023316"/>
    </source>
</evidence>
<keyword evidence="15 20" id="KW-0472">Membrane</keyword>
<keyword evidence="17" id="KW-0961">Cell wall biogenesis/degradation</keyword>
<dbReference type="AlphaFoldDB" id="A0A9D1MSE6"/>
<keyword evidence="14 20" id="KW-1133">Transmembrane helix</keyword>
<evidence type="ECO:0000256" key="19">
    <source>
        <dbReference type="RuleBase" id="RU361140"/>
    </source>
</evidence>
<evidence type="ECO:0000256" key="5">
    <source>
        <dbReference type="ARBA" id="ARBA00022475"/>
    </source>
</evidence>
<evidence type="ECO:0000259" key="21">
    <source>
        <dbReference type="Pfam" id="PF00905"/>
    </source>
</evidence>
<dbReference type="SUPFAM" id="SSF56519">
    <property type="entry name" value="Penicillin binding protein dimerisation domain"/>
    <property type="match status" value="1"/>
</dbReference>
<dbReference type="GO" id="GO:0009002">
    <property type="term" value="F:serine-type D-Ala-D-Ala carboxypeptidase activity"/>
    <property type="evidence" value="ECO:0007669"/>
    <property type="project" value="InterPro"/>
</dbReference>
<evidence type="ECO:0000256" key="13">
    <source>
        <dbReference type="ARBA" id="ARBA00022984"/>
    </source>
</evidence>
<dbReference type="PANTHER" id="PTHR30627">
    <property type="entry name" value="PEPTIDOGLYCAN D,D-TRANSPEPTIDASE"/>
    <property type="match status" value="1"/>
</dbReference>
<comment type="catalytic activity">
    <reaction evidence="19">
        <text>a beta-lactam + H2O = a substituted beta-amino acid</text>
        <dbReference type="Rhea" id="RHEA:20401"/>
        <dbReference type="ChEBI" id="CHEBI:15377"/>
        <dbReference type="ChEBI" id="CHEBI:35627"/>
        <dbReference type="ChEBI" id="CHEBI:140347"/>
        <dbReference type="EC" id="3.5.2.6"/>
    </reaction>
</comment>
<evidence type="ECO:0000256" key="6">
    <source>
        <dbReference type="ARBA" id="ARBA00022519"/>
    </source>
</evidence>
<feature type="domain" description="Penicillin-binding protein dimerisation" evidence="22">
    <location>
        <begin position="59"/>
        <end position="218"/>
    </location>
</feature>
<keyword evidence="8" id="KW-0645">Protease</keyword>
<accession>A0A9D1MSE6</accession>
<evidence type="ECO:0000256" key="3">
    <source>
        <dbReference type="ARBA" id="ARBA00007898"/>
    </source>
</evidence>
<comment type="subcellular location">
    <subcellularLocation>
        <location evidence="2">Cell membrane</location>
    </subcellularLocation>
    <subcellularLocation>
        <location evidence="1">Membrane</location>
        <topology evidence="1">Single-pass membrane protein</topology>
    </subcellularLocation>
</comment>
<reference evidence="23" key="1">
    <citation type="submission" date="2020-10" db="EMBL/GenBank/DDBJ databases">
        <authorList>
            <person name="Gilroy R."/>
        </authorList>
    </citation>
    <scope>NUCLEOTIDE SEQUENCE</scope>
    <source>
        <strain evidence="23">CHK136-897</strain>
    </source>
</reference>
<evidence type="ECO:0000256" key="9">
    <source>
        <dbReference type="ARBA" id="ARBA00022692"/>
    </source>
</evidence>
<dbReference type="GO" id="GO:0009252">
    <property type="term" value="P:peptidoglycan biosynthetic process"/>
    <property type="evidence" value="ECO:0007669"/>
    <property type="project" value="UniProtKB-KW"/>
</dbReference>
<dbReference type="Pfam" id="PF00905">
    <property type="entry name" value="Transpeptidase"/>
    <property type="match status" value="1"/>
</dbReference>
<proteinExistence type="inferred from homology"/>
<protein>
    <recommendedName>
        <fullName evidence="4 19">Beta-lactamase</fullName>
        <ecNumber evidence="4 19">3.5.2.6</ecNumber>
    </recommendedName>
</protein>
<keyword evidence="11 19" id="KW-0378">Hydrolase</keyword>
<evidence type="ECO:0000256" key="1">
    <source>
        <dbReference type="ARBA" id="ARBA00004167"/>
    </source>
</evidence>
<evidence type="ECO:0000256" key="4">
    <source>
        <dbReference type="ARBA" id="ARBA00012865"/>
    </source>
</evidence>
<keyword evidence="6" id="KW-0997">Cell inner membrane</keyword>
<dbReference type="InterPro" id="IPR005311">
    <property type="entry name" value="PBP_dimer"/>
</dbReference>
<comment type="caution">
    <text evidence="23">The sequence shown here is derived from an EMBL/GenBank/DDBJ whole genome shotgun (WGS) entry which is preliminary data.</text>
</comment>
<keyword evidence="13" id="KW-0573">Peptidoglycan synthesis</keyword>
<feature type="domain" description="Penicillin-binding protein transpeptidase" evidence="21">
    <location>
        <begin position="254"/>
        <end position="582"/>
    </location>
</feature>
<dbReference type="GO" id="GO:0008360">
    <property type="term" value="P:regulation of cell shape"/>
    <property type="evidence" value="ECO:0007669"/>
    <property type="project" value="UniProtKB-KW"/>
</dbReference>
<dbReference type="NCBIfam" id="TIGR03423">
    <property type="entry name" value="pbp2_mrdA"/>
    <property type="match status" value="1"/>
</dbReference>
<dbReference type="GO" id="GO:0008800">
    <property type="term" value="F:beta-lactamase activity"/>
    <property type="evidence" value="ECO:0007669"/>
    <property type="project" value="UniProtKB-UniRule"/>
</dbReference>
<dbReference type="Gene3D" id="3.40.710.10">
    <property type="entry name" value="DD-peptidase/beta-lactamase superfamily"/>
    <property type="match status" value="1"/>
</dbReference>
<dbReference type="GO" id="GO:0017001">
    <property type="term" value="P:antibiotic catabolic process"/>
    <property type="evidence" value="ECO:0007669"/>
    <property type="project" value="InterPro"/>
</dbReference>
<name>A0A9D1MSE6_9PROT</name>
<keyword evidence="5" id="KW-1003">Cell membrane</keyword>
<dbReference type="GO" id="GO:0005886">
    <property type="term" value="C:plasma membrane"/>
    <property type="evidence" value="ECO:0007669"/>
    <property type="project" value="UniProtKB-SubCell"/>
</dbReference>
<dbReference type="GO" id="GO:0046677">
    <property type="term" value="P:response to antibiotic"/>
    <property type="evidence" value="ECO:0007669"/>
    <property type="project" value="UniProtKB-UniRule"/>
</dbReference>
<gene>
    <name evidence="23" type="primary">mrdA</name>
    <name evidence="23" type="ORF">IAC63_03045</name>
</gene>
<dbReference type="GO" id="GO:0008658">
    <property type="term" value="F:penicillin binding"/>
    <property type="evidence" value="ECO:0007669"/>
    <property type="project" value="InterPro"/>
</dbReference>
<feature type="transmembrane region" description="Helical" evidence="20">
    <location>
        <begin position="15"/>
        <end position="33"/>
    </location>
</feature>
<keyword evidence="12" id="KW-0133">Cell shape</keyword>
<dbReference type="Proteomes" id="UP000824142">
    <property type="component" value="Unassembled WGS sequence"/>
</dbReference>
<dbReference type="PROSITE" id="PS00337">
    <property type="entry name" value="BETA_LACTAMASE_D"/>
    <property type="match status" value="1"/>
</dbReference>